<feature type="transmembrane region" description="Helical" evidence="1">
    <location>
        <begin position="7"/>
        <end position="25"/>
    </location>
</feature>
<accession>A0ABN1MS54</accession>
<dbReference type="EMBL" id="BAAAFH010000011">
    <property type="protein sequence ID" value="GAA0875724.1"/>
    <property type="molecule type" value="Genomic_DNA"/>
</dbReference>
<evidence type="ECO:0000313" key="3">
    <source>
        <dbReference type="Proteomes" id="UP001501126"/>
    </source>
</evidence>
<evidence type="ECO:0000313" key="2">
    <source>
        <dbReference type="EMBL" id="GAA0875724.1"/>
    </source>
</evidence>
<evidence type="ECO:0008006" key="4">
    <source>
        <dbReference type="Google" id="ProtNLM"/>
    </source>
</evidence>
<keyword evidence="3" id="KW-1185">Reference proteome</keyword>
<dbReference type="Proteomes" id="UP001501126">
    <property type="component" value="Unassembled WGS sequence"/>
</dbReference>
<keyword evidence="1" id="KW-0472">Membrane</keyword>
<sequence length="186" mass="21137">MKVSIKVGLSLAAVWIAAKLFIYLSGYSIEWYNISALINNFLLLSAVAIGLYLTKKQAGFEKVTFLEDVKSAIAGGVIYTVIVASFSWYYLSSVDSSYLDYKIEERMVLVEEELSDDKNLTLFKEQNPDAELKSREQIVEEIRQTTVGILNPKVQFVFLLMGFLLLSVIYALFVTLLFRKILFRGM</sequence>
<feature type="transmembrane region" description="Helical" evidence="1">
    <location>
        <begin position="156"/>
        <end position="178"/>
    </location>
</feature>
<dbReference type="InterPro" id="IPR025250">
    <property type="entry name" value="DUF4199"/>
</dbReference>
<organism evidence="2 3">
    <name type="scientific">Wandonia haliotis</name>
    <dbReference type="NCBI Taxonomy" id="574963"/>
    <lineage>
        <taxon>Bacteria</taxon>
        <taxon>Pseudomonadati</taxon>
        <taxon>Bacteroidota</taxon>
        <taxon>Flavobacteriia</taxon>
        <taxon>Flavobacteriales</taxon>
        <taxon>Crocinitomicaceae</taxon>
        <taxon>Wandonia</taxon>
    </lineage>
</organism>
<feature type="transmembrane region" description="Helical" evidence="1">
    <location>
        <begin position="31"/>
        <end position="53"/>
    </location>
</feature>
<protein>
    <recommendedName>
        <fullName evidence="4">DUF4199 domain-containing protein</fullName>
    </recommendedName>
</protein>
<comment type="caution">
    <text evidence="2">The sequence shown here is derived from an EMBL/GenBank/DDBJ whole genome shotgun (WGS) entry which is preliminary data.</text>
</comment>
<feature type="transmembrane region" description="Helical" evidence="1">
    <location>
        <begin position="73"/>
        <end position="91"/>
    </location>
</feature>
<keyword evidence="1" id="KW-1133">Transmembrane helix</keyword>
<gene>
    <name evidence="2" type="ORF">GCM10009118_21330</name>
</gene>
<reference evidence="2 3" key="1">
    <citation type="journal article" date="2019" name="Int. J. Syst. Evol. Microbiol.">
        <title>The Global Catalogue of Microorganisms (GCM) 10K type strain sequencing project: providing services to taxonomists for standard genome sequencing and annotation.</title>
        <authorList>
            <consortium name="The Broad Institute Genomics Platform"/>
            <consortium name="The Broad Institute Genome Sequencing Center for Infectious Disease"/>
            <person name="Wu L."/>
            <person name="Ma J."/>
        </authorList>
    </citation>
    <scope>NUCLEOTIDE SEQUENCE [LARGE SCALE GENOMIC DNA]</scope>
    <source>
        <strain evidence="2 3">JCM 16083</strain>
    </source>
</reference>
<keyword evidence="1" id="KW-0812">Transmembrane</keyword>
<dbReference type="RefSeq" id="WP_343787511.1">
    <property type="nucleotide sequence ID" value="NZ_BAAAFH010000011.1"/>
</dbReference>
<name>A0ABN1MS54_9FLAO</name>
<dbReference type="Pfam" id="PF13858">
    <property type="entry name" value="DUF4199"/>
    <property type="match status" value="1"/>
</dbReference>
<proteinExistence type="predicted"/>
<evidence type="ECO:0000256" key="1">
    <source>
        <dbReference type="SAM" id="Phobius"/>
    </source>
</evidence>